<keyword evidence="1" id="KW-0695">RNA-directed DNA polymerase</keyword>
<accession>A0AAD7VHQ6</accession>
<sequence length="261" mass="29192">MQKWKPDFDPSFGKINRTAVWLRFPSLPIEYFNSRALVEAGNLIGKLIKCDKTTESSERGKFARICVEVNLNQPFVPRVKIGRSWRKVEYEGLHSICFHCGVYGHNRDTCSKKDSPDVEIPVNPVSEQSGEQVDSTDSGFGPWMLVPQRGMRLPAVKPFSHNSNLHSSTNQRTVLANVTNVEVGHSSSDFTHPLKHVTIQTPLSTLPSNSDMDCTDLQNFDCIPILDLDKPPDILGERVPVIFPLAHEDPSVSVSNLQTIQ</sequence>
<keyword evidence="1" id="KW-0548">Nucleotidyltransferase</keyword>
<dbReference type="PANTHER" id="PTHR31286">
    <property type="entry name" value="GLYCINE-RICH CELL WALL STRUCTURAL PROTEIN 1.8-LIKE"/>
    <property type="match status" value="1"/>
</dbReference>
<proteinExistence type="predicted"/>
<protein>
    <submittedName>
        <fullName evidence="1">Reverse transcriptase</fullName>
    </submittedName>
</protein>
<dbReference type="KEGG" id="qsa:O6P43_005965"/>
<keyword evidence="1" id="KW-0808">Transferase</keyword>
<evidence type="ECO:0000313" key="2">
    <source>
        <dbReference type="Proteomes" id="UP001163823"/>
    </source>
</evidence>
<dbReference type="EMBL" id="JARAOO010000003">
    <property type="protein sequence ID" value="KAJ7976148.1"/>
    <property type="molecule type" value="Genomic_DNA"/>
</dbReference>
<dbReference type="AlphaFoldDB" id="A0AAD7VHQ6"/>
<dbReference type="Proteomes" id="UP001163823">
    <property type="component" value="Chromosome 3"/>
</dbReference>
<evidence type="ECO:0000313" key="1">
    <source>
        <dbReference type="EMBL" id="KAJ7976148.1"/>
    </source>
</evidence>
<comment type="caution">
    <text evidence="1">The sequence shown here is derived from an EMBL/GenBank/DDBJ whole genome shotgun (WGS) entry which is preliminary data.</text>
</comment>
<dbReference type="GO" id="GO:0003964">
    <property type="term" value="F:RNA-directed DNA polymerase activity"/>
    <property type="evidence" value="ECO:0007669"/>
    <property type="project" value="UniProtKB-KW"/>
</dbReference>
<dbReference type="PANTHER" id="PTHR31286:SF99">
    <property type="entry name" value="DUF4283 DOMAIN-CONTAINING PROTEIN"/>
    <property type="match status" value="1"/>
</dbReference>
<reference evidence="1" key="1">
    <citation type="journal article" date="2023" name="Science">
        <title>Elucidation of the pathway for biosynthesis of saponin adjuvants from the soapbark tree.</title>
        <authorList>
            <person name="Reed J."/>
            <person name="Orme A."/>
            <person name="El-Demerdash A."/>
            <person name="Owen C."/>
            <person name="Martin L.B.B."/>
            <person name="Misra R.C."/>
            <person name="Kikuchi S."/>
            <person name="Rejzek M."/>
            <person name="Martin A.C."/>
            <person name="Harkess A."/>
            <person name="Leebens-Mack J."/>
            <person name="Louveau T."/>
            <person name="Stephenson M.J."/>
            <person name="Osbourn A."/>
        </authorList>
    </citation>
    <scope>NUCLEOTIDE SEQUENCE</scope>
    <source>
        <strain evidence="1">S10</strain>
    </source>
</reference>
<dbReference type="InterPro" id="IPR040256">
    <property type="entry name" value="At4g02000-like"/>
</dbReference>
<name>A0AAD7VHQ6_QUISA</name>
<keyword evidence="2" id="KW-1185">Reference proteome</keyword>
<organism evidence="1 2">
    <name type="scientific">Quillaja saponaria</name>
    <name type="common">Soap bark tree</name>
    <dbReference type="NCBI Taxonomy" id="32244"/>
    <lineage>
        <taxon>Eukaryota</taxon>
        <taxon>Viridiplantae</taxon>
        <taxon>Streptophyta</taxon>
        <taxon>Embryophyta</taxon>
        <taxon>Tracheophyta</taxon>
        <taxon>Spermatophyta</taxon>
        <taxon>Magnoliopsida</taxon>
        <taxon>eudicotyledons</taxon>
        <taxon>Gunneridae</taxon>
        <taxon>Pentapetalae</taxon>
        <taxon>rosids</taxon>
        <taxon>fabids</taxon>
        <taxon>Fabales</taxon>
        <taxon>Quillajaceae</taxon>
        <taxon>Quillaja</taxon>
    </lineage>
</organism>
<gene>
    <name evidence="1" type="ORF">O6P43_005965</name>
</gene>